<protein>
    <submittedName>
        <fullName evidence="1">Uncharacterized protein</fullName>
    </submittedName>
</protein>
<dbReference type="EnsemblMetazoa" id="G28259.1">
    <property type="protein sequence ID" value="G28259.1:cds"/>
    <property type="gene ID" value="G28259"/>
</dbReference>
<reference evidence="1" key="1">
    <citation type="submission" date="2022-08" db="UniProtKB">
        <authorList>
            <consortium name="EnsemblMetazoa"/>
        </authorList>
    </citation>
    <scope>IDENTIFICATION</scope>
    <source>
        <strain evidence="1">05x7-T-G4-1.051#20</strain>
    </source>
</reference>
<dbReference type="AlphaFoldDB" id="A0A8W8LJF3"/>
<accession>A0A8W8LJF3</accession>
<dbReference type="Proteomes" id="UP000005408">
    <property type="component" value="Unassembled WGS sequence"/>
</dbReference>
<proteinExistence type="predicted"/>
<name>A0A8W8LJF3_MAGGI</name>
<keyword evidence="2" id="KW-1185">Reference proteome</keyword>
<organism evidence="1 2">
    <name type="scientific">Magallana gigas</name>
    <name type="common">Pacific oyster</name>
    <name type="synonym">Crassostrea gigas</name>
    <dbReference type="NCBI Taxonomy" id="29159"/>
    <lineage>
        <taxon>Eukaryota</taxon>
        <taxon>Metazoa</taxon>
        <taxon>Spiralia</taxon>
        <taxon>Lophotrochozoa</taxon>
        <taxon>Mollusca</taxon>
        <taxon>Bivalvia</taxon>
        <taxon>Autobranchia</taxon>
        <taxon>Pteriomorphia</taxon>
        <taxon>Ostreida</taxon>
        <taxon>Ostreoidea</taxon>
        <taxon>Ostreidae</taxon>
        <taxon>Magallana</taxon>
    </lineage>
</organism>
<evidence type="ECO:0000313" key="1">
    <source>
        <dbReference type="EnsemblMetazoa" id="G28259.1:cds"/>
    </source>
</evidence>
<sequence length="118" mass="12717">MSLLSLDPRPTTRTTFSVHRPRLDIRMKAAFVLIFCLPCLFAETASDVALDAYKRMTPEERMSVHEAFGLIKHWFASHGTQLTASACTVFCATATAVETLGISAPICAAACALIGLIG</sequence>
<evidence type="ECO:0000313" key="2">
    <source>
        <dbReference type="Proteomes" id="UP000005408"/>
    </source>
</evidence>